<proteinExistence type="inferred from homology"/>
<comment type="caution">
    <text evidence="9">The sequence shown here is derived from an EMBL/GenBank/DDBJ whole genome shotgun (WGS) entry which is preliminary data.</text>
</comment>
<dbReference type="InterPro" id="IPR015424">
    <property type="entry name" value="PyrdxlP-dep_Trfase"/>
</dbReference>
<dbReference type="Gene3D" id="3.90.1150.10">
    <property type="entry name" value="Aspartate Aminotransferase, domain 1"/>
    <property type="match status" value="1"/>
</dbReference>
<evidence type="ECO:0000313" key="10">
    <source>
        <dbReference type="Proteomes" id="UP001161405"/>
    </source>
</evidence>
<dbReference type="RefSeq" id="WP_284363966.1">
    <property type="nucleotide sequence ID" value="NZ_BSNI01000002.1"/>
</dbReference>
<evidence type="ECO:0000256" key="6">
    <source>
        <dbReference type="ARBA" id="ARBA00022898"/>
    </source>
</evidence>
<dbReference type="NCBIfam" id="NF006719">
    <property type="entry name" value="PRK09257.1"/>
    <property type="match status" value="1"/>
</dbReference>
<dbReference type="Proteomes" id="UP001161405">
    <property type="component" value="Unassembled WGS sequence"/>
</dbReference>
<dbReference type="Gene3D" id="3.40.640.10">
    <property type="entry name" value="Type I PLP-dependent aspartate aminotransferase-like (Major domain)"/>
    <property type="match status" value="1"/>
</dbReference>
<keyword evidence="5 7" id="KW-0808">Transferase</keyword>
<evidence type="ECO:0000256" key="4">
    <source>
        <dbReference type="ARBA" id="ARBA00022576"/>
    </source>
</evidence>
<keyword evidence="6" id="KW-0663">Pyridoxal phosphate</keyword>
<dbReference type="GO" id="GO:0008483">
    <property type="term" value="F:transaminase activity"/>
    <property type="evidence" value="ECO:0007669"/>
    <property type="project" value="UniProtKB-KW"/>
</dbReference>
<dbReference type="EC" id="2.6.1.-" evidence="7"/>
<reference evidence="9" key="2">
    <citation type="submission" date="2023-01" db="EMBL/GenBank/DDBJ databases">
        <title>Draft genome sequence of Maritalea porphyrae strain NBRC 107169.</title>
        <authorList>
            <person name="Sun Q."/>
            <person name="Mori K."/>
        </authorList>
    </citation>
    <scope>NUCLEOTIDE SEQUENCE</scope>
    <source>
        <strain evidence="9">NBRC 107169</strain>
    </source>
</reference>
<name>A0ABQ5UTF9_9HYPH</name>
<reference evidence="9" key="1">
    <citation type="journal article" date="2014" name="Int. J. Syst. Evol. Microbiol.">
        <title>Complete genome of a new Firmicutes species belonging to the dominant human colonic microbiota ('Ruminococcus bicirculans') reveals two chromosomes and a selective capacity to utilize plant glucans.</title>
        <authorList>
            <consortium name="NISC Comparative Sequencing Program"/>
            <person name="Wegmann U."/>
            <person name="Louis P."/>
            <person name="Goesmann A."/>
            <person name="Henrissat B."/>
            <person name="Duncan S.H."/>
            <person name="Flint H.J."/>
        </authorList>
    </citation>
    <scope>NUCLEOTIDE SEQUENCE</scope>
    <source>
        <strain evidence="9">NBRC 107169</strain>
    </source>
</reference>
<dbReference type="EMBL" id="BSNI01000002">
    <property type="protein sequence ID" value="GLQ17654.1"/>
    <property type="molecule type" value="Genomic_DNA"/>
</dbReference>
<dbReference type="InterPro" id="IPR004839">
    <property type="entry name" value="Aminotransferase_I/II_large"/>
</dbReference>
<dbReference type="InterPro" id="IPR015422">
    <property type="entry name" value="PyrdxlP-dep_Trfase_small"/>
</dbReference>
<gene>
    <name evidence="9" type="ORF">GCM10007879_19030</name>
</gene>
<dbReference type="Pfam" id="PF00155">
    <property type="entry name" value="Aminotran_1_2"/>
    <property type="match status" value="1"/>
</dbReference>
<evidence type="ECO:0000256" key="5">
    <source>
        <dbReference type="ARBA" id="ARBA00022679"/>
    </source>
</evidence>
<feature type="domain" description="Aminotransferase class I/classII large" evidence="8">
    <location>
        <begin position="27"/>
        <end position="389"/>
    </location>
</feature>
<dbReference type="PANTHER" id="PTHR11879">
    <property type="entry name" value="ASPARTATE AMINOTRANSFERASE"/>
    <property type="match status" value="1"/>
</dbReference>
<dbReference type="SUPFAM" id="SSF53383">
    <property type="entry name" value="PLP-dependent transferases"/>
    <property type="match status" value="1"/>
</dbReference>
<dbReference type="InterPro" id="IPR000796">
    <property type="entry name" value="Asp_trans"/>
</dbReference>
<dbReference type="CDD" id="cd00609">
    <property type="entry name" value="AAT_like"/>
    <property type="match status" value="1"/>
</dbReference>
<evidence type="ECO:0000313" key="9">
    <source>
        <dbReference type="EMBL" id="GLQ17654.1"/>
    </source>
</evidence>
<accession>A0ABQ5UTF9</accession>
<comment type="cofactor">
    <cofactor evidence="1 7">
        <name>pyridoxal 5'-phosphate</name>
        <dbReference type="ChEBI" id="CHEBI:597326"/>
    </cofactor>
</comment>
<dbReference type="PANTHER" id="PTHR11879:SF22">
    <property type="entry name" value="ASPARTATE AMINOTRANSFERASE, MITOCHONDRIAL"/>
    <property type="match status" value="1"/>
</dbReference>
<comment type="similarity">
    <text evidence="2 7">Belongs to the class-I pyridoxal-phosphate-dependent aminotransferase family.</text>
</comment>
<comment type="subunit">
    <text evidence="3">Homodimer.</text>
</comment>
<evidence type="ECO:0000256" key="2">
    <source>
        <dbReference type="ARBA" id="ARBA00007441"/>
    </source>
</evidence>
<evidence type="ECO:0000259" key="8">
    <source>
        <dbReference type="Pfam" id="PF00155"/>
    </source>
</evidence>
<evidence type="ECO:0000256" key="7">
    <source>
        <dbReference type="RuleBase" id="RU000481"/>
    </source>
</evidence>
<organism evidence="9 10">
    <name type="scientific">Maritalea porphyrae</name>
    <dbReference type="NCBI Taxonomy" id="880732"/>
    <lineage>
        <taxon>Bacteria</taxon>
        <taxon>Pseudomonadati</taxon>
        <taxon>Pseudomonadota</taxon>
        <taxon>Alphaproteobacteria</taxon>
        <taxon>Hyphomicrobiales</taxon>
        <taxon>Devosiaceae</taxon>
        <taxon>Maritalea</taxon>
    </lineage>
</organism>
<dbReference type="InterPro" id="IPR004838">
    <property type="entry name" value="NHTrfase_class1_PyrdxlP-BS"/>
</dbReference>
<protein>
    <recommendedName>
        <fullName evidence="7">Aminotransferase</fullName>
        <ecNumber evidence="7">2.6.1.-</ecNumber>
    </recommendedName>
</protein>
<keyword evidence="10" id="KW-1185">Reference proteome</keyword>
<sequence length="395" mass="42941">MFEKLSPAPQDKIIALIAEFAADERDNKIDLGVGVYKDATGNTPIMTAVQKAEAKRVKDQTTKTYVGMAGNVGFNDAMVDLVLGDSVGKNRVRAAQAPGGTGALRLIADLLNVAKPGATVYISDPTWPNHIPLMEAAGLKTASYPYFDAEKRNVRFDDMCEAVSKMTSDDILLLHGCCHNPTGANLTNEQWDKLTDIIEDAGVFVLVDIAYLGFGDGLTDDAYGVRKLAATLPEMAVAASCSKNFGLYRERVGCAMIIGIDEPSANVTFSQLLSAARANYSMPPDHGAEIVRIILNDKDLRAEWEAELTDVRNHMVTIRKNLAEAMRKRSNSADYDFIAEHRGMFSLIGISQDDVEKLKKDHGVYMVGNSRMNIAGLGVDKIDIFADALAEVSRS</sequence>
<evidence type="ECO:0000256" key="1">
    <source>
        <dbReference type="ARBA" id="ARBA00001933"/>
    </source>
</evidence>
<dbReference type="InterPro" id="IPR015421">
    <property type="entry name" value="PyrdxlP-dep_Trfase_major"/>
</dbReference>
<evidence type="ECO:0000256" key="3">
    <source>
        <dbReference type="ARBA" id="ARBA00011738"/>
    </source>
</evidence>
<keyword evidence="4 7" id="KW-0032">Aminotransferase</keyword>
<dbReference type="PROSITE" id="PS00105">
    <property type="entry name" value="AA_TRANSFER_CLASS_1"/>
    <property type="match status" value="1"/>
</dbReference>
<dbReference type="PRINTS" id="PR00799">
    <property type="entry name" value="TRANSAMINASE"/>
</dbReference>